<protein>
    <submittedName>
        <fullName evidence="1">Uncharacterized protein</fullName>
    </submittedName>
</protein>
<dbReference type="OrthoDB" id="9804872at2"/>
<name>A0A495E724_9FLAO</name>
<evidence type="ECO:0000313" key="1">
    <source>
        <dbReference type="EMBL" id="RKR12471.1"/>
    </source>
</evidence>
<dbReference type="AlphaFoldDB" id="A0A495E724"/>
<evidence type="ECO:0000313" key="2">
    <source>
        <dbReference type="Proteomes" id="UP000269412"/>
    </source>
</evidence>
<dbReference type="RefSeq" id="WP_121068563.1">
    <property type="nucleotide sequence ID" value="NZ_RBIQ01000009.1"/>
</dbReference>
<accession>A0A495E724</accession>
<keyword evidence="2" id="KW-1185">Reference proteome</keyword>
<dbReference type="EMBL" id="RBIQ01000009">
    <property type="protein sequence ID" value="RKR12471.1"/>
    <property type="molecule type" value="Genomic_DNA"/>
</dbReference>
<gene>
    <name evidence="1" type="ORF">CLV91_2602</name>
</gene>
<proteinExistence type="predicted"/>
<sequence>MNFLKETYYFDFNSPEIQELLSEYKKEQLTKKEIAKALYLEVRDPWCYDPYYFSFSKEKYKASTIAKKN</sequence>
<dbReference type="Proteomes" id="UP000269412">
    <property type="component" value="Unassembled WGS sequence"/>
</dbReference>
<comment type="caution">
    <text evidence="1">The sequence shown here is derived from an EMBL/GenBank/DDBJ whole genome shotgun (WGS) entry which is preliminary data.</text>
</comment>
<reference evidence="1 2" key="1">
    <citation type="submission" date="2018-10" db="EMBL/GenBank/DDBJ databases">
        <title>Genomic Encyclopedia of Archaeal and Bacterial Type Strains, Phase II (KMG-II): from individual species to whole genera.</title>
        <authorList>
            <person name="Goeker M."/>
        </authorList>
    </citation>
    <scope>NUCLEOTIDE SEQUENCE [LARGE SCALE GENOMIC DNA]</scope>
    <source>
        <strain evidence="1 2">DSM 25230</strain>
    </source>
</reference>
<organism evidence="1 2">
    <name type="scientific">Maribacter vaceletii</name>
    <dbReference type="NCBI Taxonomy" id="1206816"/>
    <lineage>
        <taxon>Bacteria</taxon>
        <taxon>Pseudomonadati</taxon>
        <taxon>Bacteroidota</taxon>
        <taxon>Flavobacteriia</taxon>
        <taxon>Flavobacteriales</taxon>
        <taxon>Flavobacteriaceae</taxon>
        <taxon>Maribacter</taxon>
    </lineage>
</organism>